<dbReference type="EMBL" id="LHQV01000003">
    <property type="protein sequence ID" value="OQK04079.1"/>
    <property type="molecule type" value="Genomic_DNA"/>
</dbReference>
<sequence>MYRLILLVLCCLTFTVQADVMIKQQDMNLIEALDAIAKDMQLKLASNLDTQTQNQPMTQTLSGPGPLLLSKLSKVFDFDWYTYGGTLTIQSGQEYINYTYKPRNISPELLLRELKLTFKTNETTKIRLVERGHSILFSGTKKFVNDAVAYAGMVDKNHFLERGNNLELARIEFHYISVLDRNIATYDGQATFPGAQSLIAAAITNIGQFKNISDGELVSRAYKVKLSEGDRQNLDEEEKTTNVQALPGSNALLVRGTPDEVKLAKRIAALIDTERRQLLFSLKVYDVSAERKEHFGVDSSWVNGSRGVYDLVVPPFSETIDFLRNFQALASNGIARGVYETNLLALENQQGHFGKKQTATIALISNKQVETQKIEADNSLYVTGRLLPSGDVQARIQYVEESLDDDEEDSDNSNRPPRVSSQSLNSEVYIKPGQTIILGGFDNTVTQQTESGIPVLSSIPLLGELFKSTSEVKSKYKRYVSISFQVIE</sequence>
<evidence type="ECO:0000256" key="1">
    <source>
        <dbReference type="ARBA" id="ARBA00004370"/>
    </source>
</evidence>
<evidence type="ECO:0000256" key="7">
    <source>
        <dbReference type="SAM" id="SignalP"/>
    </source>
</evidence>
<dbReference type="GO" id="GO:0009306">
    <property type="term" value="P:protein secretion"/>
    <property type="evidence" value="ECO:0007669"/>
    <property type="project" value="InterPro"/>
</dbReference>
<dbReference type="InterPro" id="IPR050810">
    <property type="entry name" value="Bact_Secretion_Sys_Channel"/>
</dbReference>
<dbReference type="Pfam" id="PF03958">
    <property type="entry name" value="Secretin_N"/>
    <property type="match status" value="1"/>
</dbReference>
<dbReference type="GO" id="GO:0009279">
    <property type="term" value="C:cell outer membrane"/>
    <property type="evidence" value="ECO:0007669"/>
    <property type="project" value="UniProtKB-SubCell"/>
</dbReference>
<evidence type="ECO:0000256" key="3">
    <source>
        <dbReference type="ARBA" id="ARBA00023136"/>
    </source>
</evidence>
<dbReference type="Proteomes" id="UP000191946">
    <property type="component" value="Unassembled WGS sequence"/>
</dbReference>
<dbReference type="PANTHER" id="PTHR30332">
    <property type="entry name" value="PROBABLE GENERAL SECRETION PATHWAY PROTEIN D"/>
    <property type="match status" value="1"/>
</dbReference>
<feature type="domain" description="Type II/III secretion system secretin-like" evidence="8">
    <location>
        <begin position="328"/>
        <end position="487"/>
    </location>
</feature>
<evidence type="ECO:0000256" key="4">
    <source>
        <dbReference type="RuleBase" id="RU004003"/>
    </source>
</evidence>
<comment type="similarity">
    <text evidence="4">Belongs to the bacterial secretin family.</text>
</comment>
<organism evidence="10">
    <name type="scientific">Vibrio parahaemolyticus</name>
    <dbReference type="NCBI Taxonomy" id="670"/>
    <lineage>
        <taxon>Bacteria</taxon>
        <taxon>Pseudomonadati</taxon>
        <taxon>Pseudomonadota</taxon>
        <taxon>Gammaproteobacteria</taxon>
        <taxon>Vibrionales</taxon>
        <taxon>Vibrionaceae</taxon>
        <taxon>Vibrio</taxon>
    </lineage>
</organism>
<dbReference type="Pfam" id="PF00263">
    <property type="entry name" value="Secretin"/>
    <property type="match status" value="1"/>
</dbReference>
<keyword evidence="2 7" id="KW-0732">Signal</keyword>
<dbReference type="PRINTS" id="PR00811">
    <property type="entry name" value="BCTERIALGSPD"/>
</dbReference>
<gene>
    <name evidence="11" type="ORF">AKG60_02525</name>
    <name evidence="10" type="ORF">YA91_06420</name>
</gene>
<keyword evidence="5" id="KW-0813">Transport</keyword>
<reference evidence="11 12" key="1">
    <citation type="submission" date="2015-08" db="EMBL/GenBank/DDBJ databases">
        <title>Draft Genome Sequences of Vibrio parahaemolyticus Strains.</title>
        <authorList>
            <person name="Gonzalez-Escalona N."/>
            <person name="DePaola A."/>
        </authorList>
    </citation>
    <scope>NUCLEOTIDE SEQUENCE [LARGE SCALE GENOMIC DNA]</scope>
    <source>
        <strain evidence="11 12">CFSAN001621</strain>
    </source>
</reference>
<reference evidence="10" key="2">
    <citation type="submission" date="2017-09" db="EMBL/GenBank/DDBJ databases">
        <authorList>
            <person name="Ehlers B."/>
            <person name="Leendertz F.H."/>
        </authorList>
    </citation>
    <scope>NUCLEOTIDE SEQUENCE</scope>
    <source>
        <strain evidence="10">MAVP-26</strain>
    </source>
</reference>
<feature type="region of interest" description="Disordered" evidence="6">
    <location>
        <begin position="402"/>
        <end position="424"/>
    </location>
</feature>
<dbReference type="PROSITE" id="PS00875">
    <property type="entry name" value="T2SP_D"/>
    <property type="match status" value="1"/>
</dbReference>
<dbReference type="InterPro" id="IPR005644">
    <property type="entry name" value="NolW-like"/>
</dbReference>
<keyword evidence="12" id="KW-1185">Reference proteome</keyword>
<dbReference type="InterPro" id="IPR004845">
    <property type="entry name" value="T2SS_GspD_CS"/>
</dbReference>
<evidence type="ECO:0000259" key="8">
    <source>
        <dbReference type="Pfam" id="PF00263"/>
    </source>
</evidence>
<proteinExistence type="inferred from homology"/>
<dbReference type="AlphaFoldDB" id="A0A249W2D0"/>
<feature type="signal peptide" evidence="7">
    <location>
        <begin position="1"/>
        <end position="18"/>
    </location>
</feature>
<feature type="compositionally biased region" description="Acidic residues" evidence="6">
    <location>
        <begin position="402"/>
        <end position="411"/>
    </location>
</feature>
<accession>A0A249W2D0</accession>
<dbReference type="GO" id="GO:0015627">
    <property type="term" value="C:type II protein secretion system complex"/>
    <property type="evidence" value="ECO:0007669"/>
    <property type="project" value="TreeGrafter"/>
</dbReference>
<evidence type="ECO:0000313" key="12">
    <source>
        <dbReference type="Proteomes" id="UP000191946"/>
    </source>
</evidence>
<dbReference type="EMBL" id="CP023247">
    <property type="protein sequence ID" value="ASZ50221.1"/>
    <property type="molecule type" value="Genomic_DNA"/>
</dbReference>
<evidence type="ECO:0000313" key="11">
    <source>
        <dbReference type="EMBL" id="OQK04079.1"/>
    </source>
</evidence>
<name>A0A249W2D0_VIBPH</name>
<comment type="subcellular location">
    <subcellularLocation>
        <location evidence="5">Cell outer membrane</location>
    </subcellularLocation>
    <subcellularLocation>
        <location evidence="1">Membrane</location>
    </subcellularLocation>
</comment>
<evidence type="ECO:0000256" key="2">
    <source>
        <dbReference type="ARBA" id="ARBA00022729"/>
    </source>
</evidence>
<keyword evidence="3" id="KW-0472">Membrane</keyword>
<dbReference type="PANTHER" id="PTHR30332:SF24">
    <property type="entry name" value="SECRETIN GSPD-RELATED"/>
    <property type="match status" value="1"/>
</dbReference>
<evidence type="ECO:0000256" key="5">
    <source>
        <dbReference type="RuleBase" id="RU004004"/>
    </source>
</evidence>
<feature type="chain" id="PRO_5044570445" evidence="7">
    <location>
        <begin position="19"/>
        <end position="488"/>
    </location>
</feature>
<feature type="domain" description="NolW-like" evidence="9">
    <location>
        <begin position="235"/>
        <end position="277"/>
    </location>
</feature>
<evidence type="ECO:0000313" key="10">
    <source>
        <dbReference type="EMBL" id="ASZ50221.1"/>
    </source>
</evidence>
<evidence type="ECO:0000256" key="6">
    <source>
        <dbReference type="SAM" id="MobiDB-lite"/>
    </source>
</evidence>
<evidence type="ECO:0000259" key="9">
    <source>
        <dbReference type="Pfam" id="PF03958"/>
    </source>
</evidence>
<dbReference type="InterPro" id="IPR004846">
    <property type="entry name" value="T2SS/T3SS_dom"/>
</dbReference>
<dbReference type="RefSeq" id="WP_005499523.1">
    <property type="nucleotide sequence ID" value="NZ_CP023247.2"/>
</dbReference>
<dbReference type="InterPro" id="IPR001775">
    <property type="entry name" value="GspD/PilQ"/>
</dbReference>
<protein>
    <submittedName>
        <fullName evidence="10">Secretin</fullName>
    </submittedName>
</protein>